<dbReference type="EMBL" id="FQWH01000003">
    <property type="protein sequence ID" value="SHG54912.1"/>
    <property type="molecule type" value="Genomic_DNA"/>
</dbReference>
<name>A0A1M5KPY0_FLAJO</name>
<evidence type="ECO:0000313" key="2">
    <source>
        <dbReference type="Proteomes" id="UP000184112"/>
    </source>
</evidence>
<sequence>MTKKVYIAFLLVMIGFFLIPVSGYACSNPSLKKSHAEETAAEKKKNNCCTKSCCQETSKSKNKKHDCDGKCSHTNCTTSSFQLSIPISSDFNFQNNFNFSVKKSITYYNETNISDGFTTIWLPPKI</sequence>
<dbReference type="RefSeq" id="WP_073408932.1">
    <property type="nucleotide sequence ID" value="NZ_FQWH01000003.1"/>
</dbReference>
<reference evidence="1 2" key="1">
    <citation type="submission" date="2016-11" db="EMBL/GenBank/DDBJ databases">
        <authorList>
            <person name="Jaros S."/>
            <person name="Januszkiewicz K."/>
            <person name="Wedrychowicz H."/>
        </authorList>
    </citation>
    <scope>NUCLEOTIDE SEQUENCE [LARGE SCALE GENOMIC DNA]</scope>
    <source>
        <strain evidence="1 2">DSM 6792</strain>
    </source>
</reference>
<dbReference type="Proteomes" id="UP000184112">
    <property type="component" value="Unassembled WGS sequence"/>
</dbReference>
<evidence type="ECO:0000313" key="1">
    <source>
        <dbReference type="EMBL" id="SHG54912.1"/>
    </source>
</evidence>
<dbReference type="PROSITE" id="PS51257">
    <property type="entry name" value="PROKAR_LIPOPROTEIN"/>
    <property type="match status" value="1"/>
</dbReference>
<protein>
    <recommendedName>
        <fullName evidence="3">Lipoprotein</fullName>
    </recommendedName>
</protein>
<dbReference type="AlphaFoldDB" id="A0A1M5KPY0"/>
<evidence type="ECO:0008006" key="3">
    <source>
        <dbReference type="Google" id="ProtNLM"/>
    </source>
</evidence>
<organism evidence="1 2">
    <name type="scientific">Flavobacterium johnsoniae</name>
    <name type="common">Cytophaga johnsonae</name>
    <dbReference type="NCBI Taxonomy" id="986"/>
    <lineage>
        <taxon>Bacteria</taxon>
        <taxon>Pseudomonadati</taxon>
        <taxon>Bacteroidota</taxon>
        <taxon>Flavobacteriia</taxon>
        <taxon>Flavobacteriales</taxon>
        <taxon>Flavobacteriaceae</taxon>
        <taxon>Flavobacterium</taxon>
    </lineage>
</organism>
<proteinExistence type="predicted"/>
<accession>A0A1M5KPY0</accession>
<gene>
    <name evidence="1" type="ORF">SAMN05444388_103169</name>
</gene>